<organism evidence="1 2">
    <name type="scientific">Chlorobaculum tepidum (strain ATCC 49652 / DSM 12025 / NBRC 103806 / TLS)</name>
    <name type="common">Chlorobium tepidum</name>
    <dbReference type="NCBI Taxonomy" id="194439"/>
    <lineage>
        <taxon>Bacteria</taxon>
        <taxon>Pseudomonadati</taxon>
        <taxon>Chlorobiota</taxon>
        <taxon>Chlorobiia</taxon>
        <taxon>Chlorobiales</taxon>
        <taxon>Chlorobiaceae</taxon>
        <taxon>Chlorobaculum</taxon>
    </lineage>
</organism>
<dbReference type="KEGG" id="cte:CT1985"/>
<evidence type="ECO:0008006" key="3">
    <source>
        <dbReference type="Google" id="ProtNLM"/>
    </source>
</evidence>
<accession>Q8KB13</accession>
<dbReference type="Proteomes" id="UP000001007">
    <property type="component" value="Chromosome"/>
</dbReference>
<reference evidence="1 2" key="1">
    <citation type="journal article" date="2002" name="Proc. Natl. Acad. Sci. U.S.A.">
        <title>The complete genome sequence of Chlorobium tepidum TLS, a photosynthetic, anaerobic, green-sulfur bacterium.</title>
        <authorList>
            <person name="Eisen J.A."/>
            <person name="Nelson K.E."/>
            <person name="Paulsen I.T."/>
            <person name="Heidelberg J.F."/>
            <person name="Wu M."/>
            <person name="Dodson R.J."/>
            <person name="Deboy R."/>
            <person name="Gwinn M.L."/>
            <person name="Nelson W.C."/>
            <person name="Haft D.H."/>
            <person name="Hickey E.K."/>
            <person name="Peterson J.D."/>
            <person name="Durkin A.S."/>
            <person name="Kolonay J.L."/>
            <person name="Yang F."/>
            <person name="Holt I."/>
            <person name="Umayam L.A."/>
            <person name="Mason T."/>
            <person name="Brenner M."/>
            <person name="Shea T.P."/>
            <person name="Parksey D."/>
            <person name="Nierman W.C."/>
            <person name="Feldblyum T.V."/>
            <person name="Hansen C.L."/>
            <person name="Craven M.B."/>
            <person name="Radune D."/>
            <person name="Vamathevan J."/>
            <person name="Khouri H."/>
            <person name="White O."/>
            <person name="Gruber T.M."/>
            <person name="Ketchum K.A."/>
            <person name="Venter J.C."/>
            <person name="Tettelin H."/>
            <person name="Bryant D.A."/>
            <person name="Fraser C.M."/>
        </authorList>
    </citation>
    <scope>NUCLEOTIDE SEQUENCE [LARGE SCALE GENOMIC DNA]</scope>
    <source>
        <strain evidence="2">ATCC 49652 / DSM 12025 / NBRC 103806 / TLS</strain>
    </source>
</reference>
<dbReference type="eggNOG" id="COG1141">
    <property type="taxonomic scope" value="Bacteria"/>
</dbReference>
<keyword evidence="2" id="KW-1185">Reference proteome</keyword>
<sequence length="82" mass="8646">MANKEMKHPGNVPGPFYVTSPDDPDGEGCSACTICYNAAPDFFAEDPDGYAYVAQQPQSDADIALCREQIAACPTNSIGDDG</sequence>
<dbReference type="STRING" id="194439.CT1985"/>
<dbReference type="AlphaFoldDB" id="Q8KB13"/>
<gene>
    <name evidence="1" type="ordered locus">CT1985</name>
</gene>
<dbReference type="Pfam" id="PF13370">
    <property type="entry name" value="Fer4_13"/>
    <property type="match status" value="1"/>
</dbReference>
<dbReference type="RefSeq" id="WP_010933641.1">
    <property type="nucleotide sequence ID" value="NC_002932.3"/>
</dbReference>
<dbReference type="Gene3D" id="3.30.70.20">
    <property type="match status" value="1"/>
</dbReference>
<dbReference type="OrthoDB" id="9803319at2"/>
<dbReference type="EnsemblBacteria" id="AAM73203">
    <property type="protein sequence ID" value="AAM73203"/>
    <property type="gene ID" value="CT1985"/>
</dbReference>
<proteinExistence type="predicted"/>
<dbReference type="SUPFAM" id="SSF54862">
    <property type="entry name" value="4Fe-4S ferredoxins"/>
    <property type="match status" value="1"/>
</dbReference>
<dbReference type="EMBL" id="AE006470">
    <property type="protein sequence ID" value="AAM73203.1"/>
    <property type="molecule type" value="Genomic_DNA"/>
</dbReference>
<name>Q8KB13_CHLTE</name>
<dbReference type="SMR" id="Q8KB13"/>
<dbReference type="HOGENOM" id="CLU_139698_6_4_10"/>
<evidence type="ECO:0000313" key="2">
    <source>
        <dbReference type="Proteomes" id="UP000001007"/>
    </source>
</evidence>
<protein>
    <recommendedName>
        <fullName evidence="3">Ferredoxin</fullName>
    </recommendedName>
</protein>
<evidence type="ECO:0000313" key="1">
    <source>
        <dbReference type="EMBL" id="AAM73203.1"/>
    </source>
</evidence>